<reference evidence="2" key="2">
    <citation type="submission" date="2018-02" db="UniProtKB">
        <authorList>
            <consortium name="EnsemblPlants"/>
        </authorList>
    </citation>
    <scope>IDENTIFICATION</scope>
    <source>
        <strain evidence="2">Williams 82</strain>
    </source>
</reference>
<name>A0A0R0KXN0_SOYBN</name>
<keyword evidence="3" id="KW-1185">Reference proteome</keyword>
<dbReference type="AlphaFoldDB" id="A0A0R0KXN0"/>
<evidence type="ECO:0000313" key="1">
    <source>
        <dbReference type="EMBL" id="KRH71742.1"/>
    </source>
</evidence>
<dbReference type="Proteomes" id="UP000008827">
    <property type="component" value="Chromosome 2"/>
</dbReference>
<dbReference type="EnsemblPlants" id="KRH71742">
    <property type="protein sequence ID" value="KRH71742"/>
    <property type="gene ID" value="GLYMA_02G165900"/>
</dbReference>
<accession>A0A0R0KXN0</accession>
<organism evidence="1">
    <name type="scientific">Glycine max</name>
    <name type="common">Soybean</name>
    <name type="synonym">Glycine hispida</name>
    <dbReference type="NCBI Taxonomy" id="3847"/>
    <lineage>
        <taxon>Eukaryota</taxon>
        <taxon>Viridiplantae</taxon>
        <taxon>Streptophyta</taxon>
        <taxon>Embryophyta</taxon>
        <taxon>Tracheophyta</taxon>
        <taxon>Spermatophyta</taxon>
        <taxon>Magnoliopsida</taxon>
        <taxon>eudicotyledons</taxon>
        <taxon>Gunneridae</taxon>
        <taxon>Pentapetalae</taxon>
        <taxon>rosids</taxon>
        <taxon>fabids</taxon>
        <taxon>Fabales</taxon>
        <taxon>Fabaceae</taxon>
        <taxon>Papilionoideae</taxon>
        <taxon>50 kb inversion clade</taxon>
        <taxon>NPAAA clade</taxon>
        <taxon>indigoferoid/millettioid clade</taxon>
        <taxon>Phaseoleae</taxon>
        <taxon>Glycine</taxon>
        <taxon>Glycine subgen. Soja</taxon>
    </lineage>
</organism>
<sequence>MDLLLTTLVHFSSSSGSSLRPRLLDRCPSCCASIQAKFLRLPVHCPVAFKNPRPLSPVLPLPLPFTGA</sequence>
<reference evidence="1 2" key="1">
    <citation type="journal article" date="2010" name="Nature">
        <title>Genome sequence of the palaeopolyploid soybean.</title>
        <authorList>
            <person name="Schmutz J."/>
            <person name="Cannon S.B."/>
            <person name="Schlueter J."/>
            <person name="Ma J."/>
            <person name="Mitros T."/>
            <person name="Nelson W."/>
            <person name="Hyten D.L."/>
            <person name="Song Q."/>
            <person name="Thelen J.J."/>
            <person name="Cheng J."/>
            <person name="Xu D."/>
            <person name="Hellsten U."/>
            <person name="May G.D."/>
            <person name="Yu Y."/>
            <person name="Sakurai T."/>
            <person name="Umezawa T."/>
            <person name="Bhattacharyya M.K."/>
            <person name="Sandhu D."/>
            <person name="Valliyodan B."/>
            <person name="Lindquist E."/>
            <person name="Peto M."/>
            <person name="Grant D."/>
            <person name="Shu S."/>
            <person name="Goodstein D."/>
            <person name="Barry K."/>
            <person name="Futrell-Griggs M."/>
            <person name="Abernathy B."/>
            <person name="Du J."/>
            <person name="Tian Z."/>
            <person name="Zhu L."/>
            <person name="Gill N."/>
            <person name="Joshi T."/>
            <person name="Libault M."/>
            <person name="Sethuraman A."/>
            <person name="Zhang X.-C."/>
            <person name="Shinozaki K."/>
            <person name="Nguyen H.T."/>
            <person name="Wing R.A."/>
            <person name="Cregan P."/>
            <person name="Specht J."/>
            <person name="Grimwood J."/>
            <person name="Rokhsar D."/>
            <person name="Stacey G."/>
            <person name="Shoemaker R.C."/>
            <person name="Jackson S.A."/>
        </authorList>
    </citation>
    <scope>NUCLEOTIDE SEQUENCE</scope>
    <source>
        <strain evidence="2">cv. Williams 82</strain>
        <tissue evidence="1">Callus</tissue>
    </source>
</reference>
<gene>
    <name evidence="1" type="ORF">GLYMA_02G165900</name>
</gene>
<evidence type="ECO:0000313" key="3">
    <source>
        <dbReference type="Proteomes" id="UP000008827"/>
    </source>
</evidence>
<dbReference type="Gramene" id="KRH71742">
    <property type="protein sequence ID" value="KRH71742"/>
    <property type="gene ID" value="GLYMA_02G165900"/>
</dbReference>
<proteinExistence type="predicted"/>
<reference evidence="1" key="3">
    <citation type="submission" date="2018-07" db="EMBL/GenBank/DDBJ databases">
        <title>WGS assembly of Glycine max.</title>
        <authorList>
            <person name="Schmutz J."/>
            <person name="Cannon S."/>
            <person name="Schlueter J."/>
            <person name="Ma J."/>
            <person name="Mitros T."/>
            <person name="Nelson W."/>
            <person name="Hyten D."/>
            <person name="Song Q."/>
            <person name="Thelen J."/>
            <person name="Cheng J."/>
            <person name="Xu D."/>
            <person name="Hellsten U."/>
            <person name="May G."/>
            <person name="Yu Y."/>
            <person name="Sakurai T."/>
            <person name="Umezawa T."/>
            <person name="Bhattacharyya M."/>
            <person name="Sandhu D."/>
            <person name="Valliyodan B."/>
            <person name="Lindquist E."/>
            <person name="Peto M."/>
            <person name="Grant D."/>
            <person name="Shu S."/>
            <person name="Goodstein D."/>
            <person name="Barry K."/>
            <person name="Futrell-Griggs M."/>
            <person name="Abernathy B."/>
            <person name="Du J."/>
            <person name="Tian Z."/>
            <person name="Zhu L."/>
            <person name="Gill N."/>
            <person name="Joshi T."/>
            <person name="Libault M."/>
            <person name="Sethuraman A."/>
            <person name="Zhang X."/>
            <person name="Shinozaki K."/>
            <person name="Nguyen H."/>
            <person name="Wing R."/>
            <person name="Cregan P."/>
            <person name="Specht J."/>
            <person name="Grimwood J."/>
            <person name="Rokhsar D."/>
            <person name="Stacey G."/>
            <person name="Shoemaker R."/>
            <person name="Jackson S."/>
        </authorList>
    </citation>
    <scope>NUCLEOTIDE SEQUENCE</scope>
    <source>
        <tissue evidence="1">Callus</tissue>
    </source>
</reference>
<dbReference type="InParanoid" id="A0A0R0KXN0"/>
<protein>
    <submittedName>
        <fullName evidence="1 2">Uncharacterized protein</fullName>
    </submittedName>
</protein>
<dbReference type="EMBL" id="CM000835">
    <property type="protein sequence ID" value="KRH71742.1"/>
    <property type="molecule type" value="Genomic_DNA"/>
</dbReference>
<evidence type="ECO:0000313" key="2">
    <source>
        <dbReference type="EnsemblPlants" id="KRH71742"/>
    </source>
</evidence>